<dbReference type="CDD" id="cd01172">
    <property type="entry name" value="RfaE_like"/>
    <property type="match status" value="1"/>
</dbReference>
<dbReference type="InterPro" id="IPR014729">
    <property type="entry name" value="Rossmann-like_a/b/a_fold"/>
</dbReference>
<dbReference type="InterPro" id="IPR023030">
    <property type="entry name" value="Bifunc_HldE"/>
</dbReference>
<keyword evidence="9 11" id="KW-0119">Carbohydrate metabolism</keyword>
<dbReference type="GO" id="GO:0016773">
    <property type="term" value="F:phosphotransferase activity, alcohol group as acceptor"/>
    <property type="evidence" value="ECO:0007669"/>
    <property type="project" value="InterPro"/>
</dbReference>
<accession>A0A7W8MQM6</accession>
<feature type="region of interest" description="Ribokinase" evidence="11">
    <location>
        <begin position="1"/>
        <end position="336"/>
    </location>
</feature>
<evidence type="ECO:0000256" key="2">
    <source>
        <dbReference type="ARBA" id="ARBA00003753"/>
    </source>
</evidence>
<dbReference type="FunFam" id="3.40.1190.20:FF:000002">
    <property type="entry name" value="Bifunctional protein HldE"/>
    <property type="match status" value="1"/>
</dbReference>
<feature type="domain" description="Carbohydrate kinase PfkB" evidence="12">
    <location>
        <begin position="20"/>
        <end position="318"/>
    </location>
</feature>
<evidence type="ECO:0000313" key="15">
    <source>
        <dbReference type="Proteomes" id="UP000568106"/>
    </source>
</evidence>
<feature type="binding site" evidence="11">
    <location>
        <begin position="207"/>
        <end position="210"/>
    </location>
    <ligand>
        <name>ATP</name>
        <dbReference type="ChEBI" id="CHEBI:30616"/>
    </ligand>
</feature>
<evidence type="ECO:0000256" key="4">
    <source>
        <dbReference type="ARBA" id="ARBA00022695"/>
    </source>
</evidence>
<evidence type="ECO:0000259" key="12">
    <source>
        <dbReference type="Pfam" id="PF00294"/>
    </source>
</evidence>
<dbReference type="PANTHER" id="PTHR46969">
    <property type="entry name" value="BIFUNCTIONAL PROTEIN HLDE"/>
    <property type="match status" value="1"/>
</dbReference>
<dbReference type="InterPro" id="IPR029056">
    <property type="entry name" value="Ribokinase-like"/>
</dbReference>
<dbReference type="InterPro" id="IPR004821">
    <property type="entry name" value="Cyt_trans-like"/>
</dbReference>
<evidence type="ECO:0000256" key="1">
    <source>
        <dbReference type="ARBA" id="ARBA00002319"/>
    </source>
</evidence>
<dbReference type="EC" id="2.7.1.167" evidence="11"/>
<dbReference type="UniPathway" id="UPA00356">
    <property type="reaction ID" value="UER00437"/>
</dbReference>
<comment type="pathway">
    <text evidence="11">Nucleotide-sugar biosynthesis; ADP-L-glycero-beta-D-manno-heptose biosynthesis; ADP-L-glycero-beta-D-manno-heptose from D-glycero-beta-D-manno-heptose 7-phosphate: step 3/4.</text>
</comment>
<dbReference type="AlphaFoldDB" id="A0A7W8MQM6"/>
<comment type="function">
    <text evidence="2 11">Catalyzes the ADP transfer from ATP to D-glycero-beta-D-manno-heptose 1-phosphate, yielding ADP-D-glycero-beta-D-manno-heptose.</text>
</comment>
<dbReference type="GO" id="GO:0005524">
    <property type="term" value="F:ATP binding"/>
    <property type="evidence" value="ECO:0007669"/>
    <property type="project" value="UniProtKB-UniRule"/>
</dbReference>
<sequence length="502" mass="53403">MLPELHSILNLLEGGFSQLKVLVIGDIMLDRYIHGEVERISPEAPVPVIRHAQRYERAGGAANVAMNLAGLGCQTFLAGLWGSDSEQAELAAILERASINTAGVVSSSLPTISKTRIVGRMQQLLRLDIESRDPVPAIEAQRLQERATELVAKVHAVILSDYAKGALTRSLCESVIRAARNAGIPVFADPKTPDFSKYSGATTVCPNLGELSAATGIPSHHTDELLAAAQALVTEHDFKFLTVTMSEKGITVLRPPSEGNPGIYHSPARAREVFDVSGAGDTVIATLAAGVAGGLQIETAVDLANLAAGIVVSKVGTVPIAAHELVAALTPSSGLTAGEKILDLDRLKLRVAEWRSSGETIVFTNGCFDLLHVGHITLLEDCRRFGSKLVLGLNADASVCRLKGPTRPIVSERERARVMAALAAVDAVVLFEEDTPLELIRTLRPNVLVKGGDYTIETVVGHEDVIAYGGRVEIVPTVEGFSTTNLVKKLTANPTPSEEIKK</sequence>
<evidence type="ECO:0000256" key="6">
    <source>
        <dbReference type="ARBA" id="ARBA00022777"/>
    </source>
</evidence>
<keyword evidence="7 11" id="KW-0067">ATP-binding</keyword>
<comment type="similarity">
    <text evidence="11">In the C-terminal section; belongs to the cytidylyltransferase family.</text>
</comment>
<dbReference type="Gene3D" id="3.40.1190.20">
    <property type="match status" value="1"/>
</dbReference>
<dbReference type="GO" id="GO:0033785">
    <property type="term" value="F:heptose 7-phosphate kinase activity"/>
    <property type="evidence" value="ECO:0007669"/>
    <property type="project" value="UniProtKB-UniRule"/>
</dbReference>
<comment type="catalytic activity">
    <reaction evidence="11">
        <text>D-glycero-beta-D-manno-heptose 7-phosphate + ATP = D-glycero-beta-D-manno-heptose 1,7-bisphosphate + ADP + H(+)</text>
        <dbReference type="Rhea" id="RHEA:27473"/>
        <dbReference type="ChEBI" id="CHEBI:15378"/>
        <dbReference type="ChEBI" id="CHEBI:30616"/>
        <dbReference type="ChEBI" id="CHEBI:60204"/>
        <dbReference type="ChEBI" id="CHEBI:60208"/>
        <dbReference type="ChEBI" id="CHEBI:456216"/>
        <dbReference type="EC" id="2.7.1.167"/>
    </reaction>
</comment>
<feature type="active site" evidence="11">
    <location>
        <position position="281"/>
    </location>
</feature>
<reference evidence="14" key="1">
    <citation type="submission" date="2020-08" db="EMBL/GenBank/DDBJ databases">
        <title>Genomic Encyclopedia of Type Strains, Phase IV (KMG-V): Genome sequencing to study the core and pangenomes of soil and plant-associated prokaryotes.</title>
        <authorList>
            <person name="Whitman W."/>
        </authorList>
    </citation>
    <scope>NUCLEOTIDE SEQUENCE [LARGE SCALE GENOMIC DNA]</scope>
    <source>
        <strain evidence="14">M8UP27</strain>
    </source>
</reference>
<feature type="domain" description="Cytidyltransferase-like" evidence="13">
    <location>
        <begin position="363"/>
        <end position="458"/>
    </location>
</feature>
<comment type="caution">
    <text evidence="14">The sequence shown here is derived from an EMBL/GenBank/DDBJ whole genome shotgun (WGS) entry which is preliminary data.</text>
</comment>
<evidence type="ECO:0000256" key="3">
    <source>
        <dbReference type="ARBA" id="ARBA00022679"/>
    </source>
</evidence>
<dbReference type="GO" id="GO:0033786">
    <property type="term" value="F:heptose-1-phosphate adenylyltransferase activity"/>
    <property type="evidence" value="ECO:0007669"/>
    <property type="project" value="UniProtKB-UniRule"/>
</dbReference>
<evidence type="ECO:0000256" key="8">
    <source>
        <dbReference type="ARBA" id="ARBA00023268"/>
    </source>
</evidence>
<dbReference type="SUPFAM" id="SSF52374">
    <property type="entry name" value="Nucleotidylyl transferase"/>
    <property type="match status" value="1"/>
</dbReference>
<evidence type="ECO:0000256" key="10">
    <source>
        <dbReference type="ARBA" id="ARBA00047428"/>
    </source>
</evidence>
<proteinExistence type="inferred from homology"/>
<comment type="catalytic activity">
    <reaction evidence="10 11">
        <text>D-glycero-beta-D-manno-heptose 1-phosphate + ATP + H(+) = ADP-D-glycero-beta-D-manno-heptose + diphosphate</text>
        <dbReference type="Rhea" id="RHEA:27465"/>
        <dbReference type="ChEBI" id="CHEBI:15378"/>
        <dbReference type="ChEBI" id="CHEBI:30616"/>
        <dbReference type="ChEBI" id="CHEBI:33019"/>
        <dbReference type="ChEBI" id="CHEBI:59967"/>
        <dbReference type="ChEBI" id="CHEBI:61593"/>
        <dbReference type="EC" id="2.7.7.70"/>
    </reaction>
</comment>
<dbReference type="EC" id="2.7.7.70" evidence="11"/>
<comment type="subunit">
    <text evidence="11">Homodimer.</text>
</comment>
<dbReference type="Pfam" id="PF01467">
    <property type="entry name" value="CTP_transf_like"/>
    <property type="match status" value="1"/>
</dbReference>
<dbReference type="NCBIfam" id="TIGR00125">
    <property type="entry name" value="cyt_tran_rel"/>
    <property type="match status" value="1"/>
</dbReference>
<dbReference type="GO" id="GO:0097171">
    <property type="term" value="P:ADP-L-glycero-beta-D-manno-heptose biosynthetic process"/>
    <property type="evidence" value="ECO:0007669"/>
    <property type="project" value="UniProtKB-UniPathway"/>
</dbReference>
<dbReference type="PANTHER" id="PTHR46969:SF1">
    <property type="entry name" value="BIFUNCTIONAL PROTEIN HLDE"/>
    <property type="match status" value="1"/>
</dbReference>
<keyword evidence="8 11" id="KW-0511">Multifunctional enzyme</keyword>
<dbReference type="InterPro" id="IPR011913">
    <property type="entry name" value="RfaE_dom_I"/>
</dbReference>
<dbReference type="NCBIfam" id="TIGR02199">
    <property type="entry name" value="rfaE_dom_II"/>
    <property type="match status" value="1"/>
</dbReference>
<dbReference type="Gene3D" id="3.40.50.620">
    <property type="entry name" value="HUPs"/>
    <property type="match status" value="1"/>
</dbReference>
<dbReference type="NCBIfam" id="NF008454">
    <property type="entry name" value="PRK11316.1"/>
    <property type="match status" value="1"/>
</dbReference>
<dbReference type="GO" id="GO:0005829">
    <property type="term" value="C:cytosol"/>
    <property type="evidence" value="ECO:0007669"/>
    <property type="project" value="TreeGrafter"/>
</dbReference>
<keyword evidence="5 11" id="KW-0547">Nucleotide-binding</keyword>
<protein>
    <recommendedName>
        <fullName evidence="11">Bifunctional protein HldE</fullName>
    </recommendedName>
    <domain>
        <recommendedName>
            <fullName evidence="11">D-beta-D-heptose 7-phosphate kinase</fullName>
            <ecNumber evidence="11">2.7.1.167</ecNumber>
        </recommendedName>
        <alternativeName>
            <fullName evidence="11">D-beta-D-heptose 7-phosphotransferase</fullName>
        </alternativeName>
        <alternativeName>
            <fullName evidence="11">D-glycero-beta-D-manno-heptose-7-phosphate kinase</fullName>
        </alternativeName>
    </domain>
    <domain>
        <recommendedName>
            <fullName evidence="11">D-beta-D-heptose 1-phosphate adenylyltransferase</fullName>
            <ecNumber evidence="11">2.7.7.70</ecNumber>
        </recommendedName>
        <alternativeName>
            <fullName evidence="11">D-glycero-beta-D-manno-heptose 1-phosphate adenylyltransferase</fullName>
        </alternativeName>
    </domain>
</protein>
<dbReference type="InterPro" id="IPR011914">
    <property type="entry name" value="RfaE_dom_II"/>
</dbReference>
<dbReference type="EMBL" id="JACHDY010000001">
    <property type="protein sequence ID" value="MBB5315985.1"/>
    <property type="molecule type" value="Genomic_DNA"/>
</dbReference>
<keyword evidence="6 11" id="KW-0418">Kinase</keyword>
<evidence type="ECO:0000313" key="14">
    <source>
        <dbReference type="EMBL" id="MBB5315985.1"/>
    </source>
</evidence>
<dbReference type="Pfam" id="PF00294">
    <property type="entry name" value="PfkB"/>
    <property type="match status" value="1"/>
</dbReference>
<keyword evidence="4 11" id="KW-0548">Nucleotidyltransferase</keyword>
<dbReference type="NCBIfam" id="TIGR02198">
    <property type="entry name" value="rfaE_dom_I"/>
    <property type="match status" value="1"/>
</dbReference>
<dbReference type="HAMAP" id="MF_01603">
    <property type="entry name" value="HldE"/>
    <property type="match status" value="1"/>
</dbReference>
<comment type="similarity">
    <text evidence="11">In the N-terminal section; belongs to the carbohydrate kinase PfkB family.</text>
</comment>
<evidence type="ECO:0000259" key="13">
    <source>
        <dbReference type="Pfam" id="PF01467"/>
    </source>
</evidence>
<evidence type="ECO:0000256" key="5">
    <source>
        <dbReference type="ARBA" id="ARBA00022741"/>
    </source>
</evidence>
<evidence type="ECO:0000256" key="11">
    <source>
        <dbReference type="HAMAP-Rule" id="MF_01603"/>
    </source>
</evidence>
<comment type="pathway">
    <text evidence="11">Nucleotide-sugar biosynthesis; ADP-L-glycero-beta-D-manno-heptose biosynthesis; ADP-L-glycero-beta-D-manno-heptose from D-glycero-beta-D-manno-heptose 7-phosphate: step 1/4.</text>
</comment>
<evidence type="ECO:0000256" key="9">
    <source>
        <dbReference type="ARBA" id="ARBA00023277"/>
    </source>
</evidence>
<dbReference type="Proteomes" id="UP000568106">
    <property type="component" value="Unassembled WGS sequence"/>
</dbReference>
<feature type="region of interest" description="Cytidylyltransferase" evidence="11">
    <location>
        <begin position="363"/>
        <end position="502"/>
    </location>
</feature>
<gene>
    <name evidence="11" type="primary">hldE</name>
    <name evidence="14" type="ORF">HDF09_000635</name>
</gene>
<name>A0A7W8MQM6_9BACT</name>
<organism evidence="14 15">
    <name type="scientific">Tunturiibacter empetritectus</name>
    <dbReference type="NCBI Taxonomy" id="3069691"/>
    <lineage>
        <taxon>Bacteria</taxon>
        <taxon>Pseudomonadati</taxon>
        <taxon>Acidobacteriota</taxon>
        <taxon>Terriglobia</taxon>
        <taxon>Terriglobales</taxon>
        <taxon>Acidobacteriaceae</taxon>
        <taxon>Tunturiibacter</taxon>
    </lineage>
</organism>
<evidence type="ECO:0000256" key="7">
    <source>
        <dbReference type="ARBA" id="ARBA00022840"/>
    </source>
</evidence>
<dbReference type="SUPFAM" id="SSF53613">
    <property type="entry name" value="Ribokinase-like"/>
    <property type="match status" value="1"/>
</dbReference>
<comment type="function">
    <text evidence="1 11">Catalyzes the phosphorylation of D-glycero-D-manno-heptose 7-phosphate at the C-1 position to selectively form D-glycero-beta-D-manno-heptose-1,7-bisphosphate.</text>
</comment>
<dbReference type="InterPro" id="IPR011611">
    <property type="entry name" value="PfkB_dom"/>
</dbReference>
<keyword evidence="15" id="KW-1185">Reference proteome</keyword>
<keyword evidence="3 11" id="KW-0808">Transferase</keyword>